<evidence type="ECO:0000313" key="1">
    <source>
        <dbReference type="EMBL" id="KAI9910812.1"/>
    </source>
</evidence>
<evidence type="ECO:0000313" key="2">
    <source>
        <dbReference type="Proteomes" id="UP001163321"/>
    </source>
</evidence>
<proteinExistence type="predicted"/>
<organism evidence="1 2">
    <name type="scientific">Peronosclerospora sorghi</name>
    <dbReference type="NCBI Taxonomy" id="230839"/>
    <lineage>
        <taxon>Eukaryota</taxon>
        <taxon>Sar</taxon>
        <taxon>Stramenopiles</taxon>
        <taxon>Oomycota</taxon>
        <taxon>Peronosporomycetes</taxon>
        <taxon>Peronosporales</taxon>
        <taxon>Peronosporaceae</taxon>
        <taxon>Peronosclerospora</taxon>
    </lineage>
</organism>
<dbReference type="Proteomes" id="UP001163321">
    <property type="component" value="Chromosome 6"/>
</dbReference>
<reference evidence="1 2" key="1">
    <citation type="journal article" date="2022" name="bioRxiv">
        <title>The genome of the oomycete Peronosclerospora sorghi, a cosmopolitan pathogen of maize and sorghum, is inflated with dispersed pseudogenes.</title>
        <authorList>
            <person name="Fletcher K."/>
            <person name="Martin F."/>
            <person name="Isakeit T."/>
            <person name="Cavanaugh K."/>
            <person name="Magill C."/>
            <person name="Michelmore R."/>
        </authorList>
    </citation>
    <scope>NUCLEOTIDE SEQUENCE [LARGE SCALE GENOMIC DNA]</scope>
    <source>
        <strain evidence="1">P6</strain>
    </source>
</reference>
<name>A0ACC0VX71_9STRA</name>
<gene>
    <name evidence="1" type="ORF">PsorP6_009964</name>
</gene>
<keyword evidence="2" id="KW-1185">Reference proteome</keyword>
<protein>
    <submittedName>
        <fullName evidence="1">Uncharacterized protein</fullName>
    </submittedName>
</protein>
<comment type="caution">
    <text evidence="1">The sequence shown here is derived from an EMBL/GenBank/DDBJ whole genome shotgun (WGS) entry which is preliminary data.</text>
</comment>
<sequence length="91" mass="10576">MAQQLQVHQARVRLTELHEEMLTKPADIMEEHETRAAEEAVATRVASTDMNGMVDEDGRDARREGEKWRNTLLPRSWGRRKRRDRSGCGFL</sequence>
<dbReference type="EMBL" id="CM047585">
    <property type="protein sequence ID" value="KAI9910812.1"/>
    <property type="molecule type" value="Genomic_DNA"/>
</dbReference>
<accession>A0ACC0VX71</accession>